<feature type="transmembrane region" description="Helical" evidence="1">
    <location>
        <begin position="177"/>
        <end position="199"/>
    </location>
</feature>
<dbReference type="RefSeq" id="WP_012870844.1">
    <property type="nucleotide sequence ID" value="NC_013523.1"/>
</dbReference>
<evidence type="ECO:0000313" key="3">
    <source>
        <dbReference type="Proteomes" id="UP000002027"/>
    </source>
</evidence>
<reference evidence="2 3" key="2">
    <citation type="journal article" date="2010" name="Stand. Genomic Sci.">
        <title>Complete genome sequence of Desulfohalobium retbaense type strain (HR(100)).</title>
        <authorList>
            <person name="Spring S."/>
            <person name="Nolan M."/>
            <person name="Lapidus A."/>
            <person name="Glavina Del Rio T."/>
            <person name="Copeland A."/>
            <person name="Tice H."/>
            <person name="Cheng J.F."/>
            <person name="Lucas S."/>
            <person name="Land M."/>
            <person name="Chen F."/>
            <person name="Bruce D."/>
            <person name="Goodwin L."/>
            <person name="Pitluck S."/>
            <person name="Ivanova N."/>
            <person name="Mavromatis K."/>
            <person name="Mikhailova N."/>
            <person name="Pati A."/>
            <person name="Chen A."/>
            <person name="Palaniappan K."/>
            <person name="Hauser L."/>
            <person name="Chang Y.J."/>
            <person name="Jeffries C.D."/>
            <person name="Munk C."/>
            <person name="Kiss H."/>
            <person name="Chain P."/>
            <person name="Han C."/>
            <person name="Brettin T."/>
            <person name="Detter J.C."/>
            <person name="Schuler E."/>
            <person name="Goker M."/>
            <person name="Rohde M."/>
            <person name="Bristow J."/>
            <person name="Eisen J.A."/>
            <person name="Markowitz V."/>
            <person name="Hugenholtz P."/>
            <person name="Kyrpides N.C."/>
            <person name="Klenk H.P."/>
        </authorList>
    </citation>
    <scope>NUCLEOTIDE SEQUENCE [LARGE SCALE GENOMIC DNA]</scope>
    <source>
        <strain evidence="3">ATCC 49802 / DSM 20745 / S 6022</strain>
    </source>
</reference>
<dbReference type="Proteomes" id="UP000002027">
    <property type="component" value="Chromosome 1"/>
</dbReference>
<keyword evidence="1" id="KW-0812">Transmembrane</keyword>
<dbReference type="eggNOG" id="ENOG5032YH0">
    <property type="taxonomic scope" value="Bacteria"/>
</dbReference>
<accession>D1C736</accession>
<dbReference type="InterPro" id="IPR019206">
    <property type="entry name" value="DUF2085_TM"/>
</dbReference>
<feature type="transmembrane region" description="Helical" evidence="1">
    <location>
        <begin position="98"/>
        <end position="117"/>
    </location>
</feature>
<dbReference type="EMBL" id="CP001823">
    <property type="protein sequence ID" value="ACZ37797.1"/>
    <property type="molecule type" value="Genomic_DNA"/>
</dbReference>
<name>D1C736_SPHTD</name>
<keyword evidence="1" id="KW-0472">Membrane</keyword>
<dbReference type="OrthoDB" id="9810176at2"/>
<feature type="transmembrane region" description="Helical" evidence="1">
    <location>
        <begin position="137"/>
        <end position="156"/>
    </location>
</feature>
<reference evidence="3" key="1">
    <citation type="submission" date="2009-11" db="EMBL/GenBank/DDBJ databases">
        <title>The complete chromosome 1 of Sphaerobacter thermophilus DSM 20745.</title>
        <authorList>
            <person name="Lucas S."/>
            <person name="Copeland A."/>
            <person name="Lapidus A."/>
            <person name="Glavina del Rio T."/>
            <person name="Dalin E."/>
            <person name="Tice H."/>
            <person name="Bruce D."/>
            <person name="Goodwin L."/>
            <person name="Pitluck S."/>
            <person name="Kyrpides N."/>
            <person name="Mavromatis K."/>
            <person name="Ivanova N."/>
            <person name="Mikhailova N."/>
            <person name="LaButti K.M."/>
            <person name="Clum A."/>
            <person name="Sun H.I."/>
            <person name="Brettin T."/>
            <person name="Detter J.C."/>
            <person name="Han C."/>
            <person name="Larimer F."/>
            <person name="Land M."/>
            <person name="Hauser L."/>
            <person name="Markowitz V."/>
            <person name="Cheng J.F."/>
            <person name="Hugenholtz P."/>
            <person name="Woyke T."/>
            <person name="Wu D."/>
            <person name="Steenblock K."/>
            <person name="Schneider S."/>
            <person name="Pukall R."/>
            <person name="Goeker M."/>
            <person name="Klenk H.P."/>
            <person name="Eisen J.A."/>
        </authorList>
    </citation>
    <scope>NUCLEOTIDE SEQUENCE [LARGE SCALE GENOMIC DNA]</scope>
    <source>
        <strain evidence="3">ATCC 49802 / DSM 20745 / S 6022</strain>
    </source>
</reference>
<dbReference type="KEGG" id="sti:Sthe_0358"/>
<evidence type="ECO:0000256" key="1">
    <source>
        <dbReference type="SAM" id="Phobius"/>
    </source>
</evidence>
<feature type="transmembrane region" description="Helical" evidence="1">
    <location>
        <begin position="205"/>
        <end position="226"/>
    </location>
</feature>
<sequence>MTKVAYRALTGGERRGTVFVLLAGLSLLVFLGVPAPLETKSLALLHGLCAQTPDHSFWFGVVRLPFDARMTGIYGGFLVTQLYLLTRGRVRAAGLPSLPIVLLLGGFAVAMGIDGFNSLLDDTGLPAIYPPTNALRYITGALMGTTLGAFLWLLTAATLWRPDLTRREPALRGWRDLAAVLVLASGFGLAAGSGVPALYTPITLLLIGAAVLALFEIALVLILLGRARVSAAATPRDLAGPALGALLGAYAILMLLSAGRYALEAVFPVMTKG</sequence>
<feature type="transmembrane region" description="Helical" evidence="1">
    <location>
        <begin position="238"/>
        <end position="263"/>
    </location>
</feature>
<dbReference type="InParanoid" id="D1C736"/>
<feature type="transmembrane region" description="Helical" evidence="1">
    <location>
        <begin position="68"/>
        <end position="86"/>
    </location>
</feature>
<feature type="transmembrane region" description="Helical" evidence="1">
    <location>
        <begin position="16"/>
        <end position="37"/>
    </location>
</feature>
<organism evidence="2 3">
    <name type="scientific">Sphaerobacter thermophilus (strain ATCC 49802 / DSM 20745 / KCCM 41009 / NCIMB 13125 / S 6022)</name>
    <dbReference type="NCBI Taxonomy" id="479434"/>
    <lineage>
        <taxon>Bacteria</taxon>
        <taxon>Pseudomonadati</taxon>
        <taxon>Thermomicrobiota</taxon>
        <taxon>Thermomicrobia</taxon>
        <taxon>Sphaerobacterales</taxon>
        <taxon>Sphaerobacterineae</taxon>
        <taxon>Sphaerobacteraceae</taxon>
        <taxon>Sphaerobacter</taxon>
    </lineage>
</organism>
<gene>
    <name evidence="2" type="ordered locus">Sthe_0358</name>
</gene>
<keyword evidence="3" id="KW-1185">Reference proteome</keyword>
<evidence type="ECO:0008006" key="4">
    <source>
        <dbReference type="Google" id="ProtNLM"/>
    </source>
</evidence>
<proteinExistence type="predicted"/>
<dbReference type="Pfam" id="PF09858">
    <property type="entry name" value="DUF2085"/>
    <property type="match status" value="1"/>
</dbReference>
<keyword evidence="1" id="KW-1133">Transmembrane helix</keyword>
<dbReference type="HOGENOM" id="CLU_976217_0_0_0"/>
<evidence type="ECO:0000313" key="2">
    <source>
        <dbReference type="EMBL" id="ACZ37797.1"/>
    </source>
</evidence>
<protein>
    <recommendedName>
        <fullName evidence="4">DUF2085 domain-containing protein</fullName>
    </recommendedName>
</protein>
<dbReference type="AlphaFoldDB" id="D1C736"/>